<proteinExistence type="inferred from homology"/>
<comment type="subcellular location">
    <subcellularLocation>
        <location evidence="1">Mitochondrion</location>
    </subcellularLocation>
</comment>
<dbReference type="EC" id="3.6.4.13" evidence="3"/>
<protein>
    <recommendedName>
        <fullName evidence="3">RNA helicase</fullName>
        <ecNumber evidence="3">3.6.4.13</ecNumber>
    </recommendedName>
</protein>
<dbReference type="SMART" id="SM00487">
    <property type="entry name" value="DEXDc"/>
    <property type="match status" value="1"/>
</dbReference>
<dbReference type="FunFam" id="3.30.160.20:FF:000017">
    <property type="entry name" value="ATP-dependent RNA helicase DHX30 isoform X1"/>
    <property type="match status" value="2"/>
</dbReference>
<dbReference type="PANTHER" id="PTHR18934:SF257">
    <property type="entry name" value="ATP-DEPENDENT RNA HELICASE DHX30"/>
    <property type="match status" value="1"/>
</dbReference>
<accession>A0A4W3HJ47</accession>
<dbReference type="GeneTree" id="ENSGT00940000158279"/>
<dbReference type="STRING" id="7868.ENSCMIP00000009584"/>
<dbReference type="GO" id="GO:0016787">
    <property type="term" value="F:hydrolase activity"/>
    <property type="evidence" value="ECO:0007669"/>
    <property type="project" value="UniProtKB-KW"/>
</dbReference>
<keyword evidence="9" id="KW-0732">Signal</keyword>
<dbReference type="PANTHER" id="PTHR18934">
    <property type="entry name" value="ATP-DEPENDENT RNA HELICASE"/>
    <property type="match status" value="1"/>
</dbReference>
<dbReference type="GO" id="GO:0002151">
    <property type="term" value="F:G-quadruplex RNA binding"/>
    <property type="evidence" value="ECO:0007669"/>
    <property type="project" value="TreeGrafter"/>
</dbReference>
<dbReference type="GO" id="GO:0003724">
    <property type="term" value="F:RNA helicase activity"/>
    <property type="evidence" value="ECO:0007669"/>
    <property type="project" value="UniProtKB-EC"/>
</dbReference>
<dbReference type="Gene3D" id="1.20.120.1080">
    <property type="match status" value="1"/>
</dbReference>
<evidence type="ECO:0000256" key="3">
    <source>
        <dbReference type="ARBA" id="ARBA00012552"/>
    </source>
</evidence>
<evidence type="ECO:0000256" key="8">
    <source>
        <dbReference type="ARBA" id="ARBA00047984"/>
    </source>
</evidence>
<dbReference type="SUPFAM" id="SSF52540">
    <property type="entry name" value="P-loop containing nucleoside triphosphate hydrolases"/>
    <property type="match status" value="1"/>
</dbReference>
<dbReference type="InterPro" id="IPR027417">
    <property type="entry name" value="P-loop_NTPase"/>
</dbReference>
<keyword evidence="6" id="KW-0694">RNA-binding</keyword>
<dbReference type="GO" id="GO:0005524">
    <property type="term" value="F:ATP binding"/>
    <property type="evidence" value="ECO:0007669"/>
    <property type="project" value="InterPro"/>
</dbReference>
<keyword evidence="12" id="KW-1185">Reference proteome</keyword>
<keyword evidence="5" id="KW-0347">Helicase</keyword>
<evidence type="ECO:0000259" key="10">
    <source>
        <dbReference type="PROSITE" id="PS51192"/>
    </source>
</evidence>
<evidence type="ECO:0000256" key="2">
    <source>
        <dbReference type="ARBA" id="ARBA00008792"/>
    </source>
</evidence>
<dbReference type="Gene3D" id="3.30.160.20">
    <property type="match status" value="2"/>
</dbReference>
<evidence type="ECO:0000256" key="4">
    <source>
        <dbReference type="ARBA" id="ARBA00022801"/>
    </source>
</evidence>
<dbReference type="Pfam" id="PF24995">
    <property type="entry name" value="DSRM_2"/>
    <property type="match status" value="1"/>
</dbReference>
<dbReference type="GO" id="GO:0005634">
    <property type="term" value="C:nucleus"/>
    <property type="evidence" value="ECO:0007669"/>
    <property type="project" value="TreeGrafter"/>
</dbReference>
<dbReference type="GO" id="GO:0003678">
    <property type="term" value="F:DNA helicase activity"/>
    <property type="evidence" value="ECO:0007669"/>
    <property type="project" value="TreeGrafter"/>
</dbReference>
<dbReference type="GO" id="GO:0005739">
    <property type="term" value="C:mitochondrion"/>
    <property type="evidence" value="ECO:0007669"/>
    <property type="project" value="UniProtKB-SubCell"/>
</dbReference>
<evidence type="ECO:0000313" key="11">
    <source>
        <dbReference type="Ensembl" id="ENSCMIP00000009584.1"/>
    </source>
</evidence>
<dbReference type="InterPro" id="IPR007502">
    <property type="entry name" value="Helicase-assoc_dom"/>
</dbReference>
<feature type="domain" description="Helicase ATP-binding" evidence="10">
    <location>
        <begin position="394"/>
        <end position="562"/>
    </location>
</feature>
<dbReference type="FunFam" id="3.40.50.300:FF:000414">
    <property type="entry name" value="ATP-dependent RNA helicase DHX30 isoform X1"/>
    <property type="match status" value="1"/>
</dbReference>
<dbReference type="CDD" id="cd18791">
    <property type="entry name" value="SF2_C_RHA"/>
    <property type="match status" value="1"/>
</dbReference>
<dbReference type="Gene3D" id="3.40.50.300">
    <property type="entry name" value="P-loop containing nucleotide triphosphate hydrolases"/>
    <property type="match status" value="2"/>
</dbReference>
<dbReference type="PROSITE" id="PS00690">
    <property type="entry name" value="DEAH_ATP_HELICASE"/>
    <property type="match status" value="1"/>
</dbReference>
<reference evidence="11" key="4">
    <citation type="submission" date="2025-08" db="UniProtKB">
        <authorList>
            <consortium name="Ensembl"/>
        </authorList>
    </citation>
    <scope>IDENTIFICATION</scope>
</reference>
<reference evidence="12" key="3">
    <citation type="journal article" date="2014" name="Nature">
        <title>Elephant shark genome provides unique insights into gnathostome evolution.</title>
        <authorList>
            <consortium name="International Elephant Shark Genome Sequencing Consortium"/>
            <person name="Venkatesh B."/>
            <person name="Lee A.P."/>
            <person name="Ravi V."/>
            <person name="Maurya A.K."/>
            <person name="Lian M.M."/>
            <person name="Swann J.B."/>
            <person name="Ohta Y."/>
            <person name="Flajnik M.F."/>
            <person name="Sutoh Y."/>
            <person name="Kasahara M."/>
            <person name="Hoon S."/>
            <person name="Gangu V."/>
            <person name="Roy S.W."/>
            <person name="Irimia M."/>
            <person name="Korzh V."/>
            <person name="Kondrychyn I."/>
            <person name="Lim Z.W."/>
            <person name="Tay B.H."/>
            <person name="Tohari S."/>
            <person name="Kong K.W."/>
            <person name="Ho S."/>
            <person name="Lorente-Galdos B."/>
            <person name="Quilez J."/>
            <person name="Marques-Bonet T."/>
            <person name="Raney B.J."/>
            <person name="Ingham P.W."/>
            <person name="Tay A."/>
            <person name="Hillier L.W."/>
            <person name="Minx P."/>
            <person name="Boehm T."/>
            <person name="Wilson R.K."/>
            <person name="Brenner S."/>
            <person name="Warren W.C."/>
        </authorList>
    </citation>
    <scope>NUCLEOTIDE SEQUENCE [LARGE SCALE GENOMIC DNA]</scope>
</reference>
<evidence type="ECO:0000256" key="9">
    <source>
        <dbReference type="SAM" id="SignalP"/>
    </source>
</evidence>
<comment type="similarity">
    <text evidence="2">Belongs to the DEAD box helicase family. DEAH subfamily.</text>
</comment>
<keyword evidence="5" id="KW-0547">Nucleotide-binding</keyword>
<sequence length="853" mass="94316">CCVCVLGWKLCVCVTLGAVCITVGVSECLSHCELLITVIALDLQELLQEFPQPKNLLARVVQRALKRPDVKDHIVYQSSDGALKKTTLQIHWPKTIQVEGYGSKKIDAERHAAANACKLLKEWGLLGPHNQLFPTQDYEELVERLDQTGGAGWRELNEEGEKAEGTMDCTNFVSAAQNSPRAGHREVLDTGAARALTQFPQPKYLLSKVIQIATSSATVTDCVRYITDGGSVKTCRLELQWPSPMSFSASGRRKSDAERRAAALACQRLKELGFLDKRNRPLTHATYNQTAVKALSMKERRPTKLHIPSGLRQRIQEYLLQYPVSEAAHRDSLDIDADLGLGYDTVVDAITGREYTALGEAEAERLSEQLRGMWERSRPELSQLPVDSQREALLSVIEENRVVVVSGATGCGKTTRIPQFILEHYVTGGRGAVCNVVVTQPRRLSAVSVAQRVREELGSGLGRRVGYQVRLESRLPPSGGALLFCTVGVLLRKLQGNARLEGLSHVLVDEVHECDVNTDFLLVLLRQALTVNPRLHLVLMSATGDTQRLARYFGDCPIVHVPGFLHPVTEHYLEDILPAIGGSKGTREDPTPDLELVTDTILHIDASGEPGGILCFLPGWQEIRGVQHQLEERLSNPKSCIILPGEPHSPPHIHAHHTPHTQRTHIHHTHCTVNSLYSIFCEVSCLDTVWVSRANVWQRRGRAGRCQPGHVYHLFPRARLQAMEEFQTPEILRSPLDSVLLQAKLHAPDMTVGDFLSKAMNSPEPAAVSEAVRNLQEIGVLDEQEGLTVLGQRLAHISSEPRLAKAIVLACVFRCLSPVLAIVACLTREPFLNSLLNRTEVEVGVLWAGTGWE</sequence>
<keyword evidence="4" id="KW-0378">Hydrolase</keyword>
<organism evidence="11 12">
    <name type="scientific">Callorhinchus milii</name>
    <name type="common">Ghost shark</name>
    <dbReference type="NCBI Taxonomy" id="7868"/>
    <lineage>
        <taxon>Eukaryota</taxon>
        <taxon>Metazoa</taxon>
        <taxon>Chordata</taxon>
        <taxon>Craniata</taxon>
        <taxon>Vertebrata</taxon>
        <taxon>Chondrichthyes</taxon>
        <taxon>Holocephali</taxon>
        <taxon>Chimaeriformes</taxon>
        <taxon>Callorhinchidae</taxon>
        <taxon>Callorhinchus</taxon>
    </lineage>
</organism>
<dbReference type="InterPro" id="IPR014001">
    <property type="entry name" value="Helicase_ATP-bd"/>
</dbReference>
<reference evidence="12" key="2">
    <citation type="journal article" date="2007" name="PLoS Biol.">
        <title>Survey sequencing and comparative analysis of the elephant shark (Callorhinchus milii) genome.</title>
        <authorList>
            <person name="Venkatesh B."/>
            <person name="Kirkness E.F."/>
            <person name="Loh Y.H."/>
            <person name="Halpern A.L."/>
            <person name="Lee A.P."/>
            <person name="Johnson J."/>
            <person name="Dandona N."/>
            <person name="Viswanathan L.D."/>
            <person name="Tay A."/>
            <person name="Venter J.C."/>
            <person name="Strausberg R.L."/>
            <person name="Brenner S."/>
        </authorList>
    </citation>
    <scope>NUCLEOTIDE SEQUENCE [LARGE SCALE GENOMIC DNA]</scope>
</reference>
<dbReference type="Pfam" id="PF00270">
    <property type="entry name" value="DEAD"/>
    <property type="match status" value="1"/>
</dbReference>
<dbReference type="Pfam" id="PF21010">
    <property type="entry name" value="HA2_C"/>
    <property type="match status" value="1"/>
</dbReference>
<evidence type="ECO:0000313" key="12">
    <source>
        <dbReference type="Proteomes" id="UP000314986"/>
    </source>
</evidence>
<dbReference type="Ensembl" id="ENSCMIT00000009845.1">
    <property type="protein sequence ID" value="ENSCMIP00000009584.1"/>
    <property type="gene ID" value="ENSCMIG00000005061.1"/>
</dbReference>
<evidence type="ECO:0000256" key="5">
    <source>
        <dbReference type="ARBA" id="ARBA00022806"/>
    </source>
</evidence>
<dbReference type="InterPro" id="IPR011545">
    <property type="entry name" value="DEAD/DEAH_box_helicase_dom"/>
</dbReference>
<dbReference type="InterPro" id="IPR056755">
    <property type="entry name" value="DSRM_2"/>
</dbReference>
<dbReference type="InterPro" id="IPR002464">
    <property type="entry name" value="DNA/RNA_helicase_DEAH_CS"/>
</dbReference>
<reference evidence="11" key="5">
    <citation type="submission" date="2025-09" db="UniProtKB">
        <authorList>
            <consortium name="Ensembl"/>
        </authorList>
    </citation>
    <scope>IDENTIFICATION</scope>
</reference>
<dbReference type="OMA" id="CELLITV"/>
<dbReference type="InParanoid" id="A0A4W3HJ47"/>
<dbReference type="Proteomes" id="UP000314986">
    <property type="component" value="Unassembled WGS sequence"/>
</dbReference>
<dbReference type="FunCoup" id="A0A4W3HJ47">
    <property type="interactions" value="274"/>
</dbReference>
<dbReference type="CDD" id="cd17976">
    <property type="entry name" value="DEXHc_DHX30"/>
    <property type="match status" value="1"/>
</dbReference>
<dbReference type="SMART" id="SM00847">
    <property type="entry name" value="HA2"/>
    <property type="match status" value="1"/>
</dbReference>
<evidence type="ECO:0000256" key="7">
    <source>
        <dbReference type="ARBA" id="ARBA00023128"/>
    </source>
</evidence>
<dbReference type="PROSITE" id="PS51192">
    <property type="entry name" value="HELICASE_ATP_BIND_1"/>
    <property type="match status" value="1"/>
</dbReference>
<feature type="chain" id="PRO_5021194730" description="RNA helicase" evidence="9">
    <location>
        <begin position="18"/>
        <end position="853"/>
    </location>
</feature>
<evidence type="ECO:0000256" key="6">
    <source>
        <dbReference type="ARBA" id="ARBA00022884"/>
    </source>
</evidence>
<name>A0A4W3HJ47_CALMI</name>
<evidence type="ECO:0000256" key="1">
    <source>
        <dbReference type="ARBA" id="ARBA00004173"/>
    </source>
</evidence>
<comment type="catalytic activity">
    <reaction evidence="8">
        <text>ATP + H2O = ADP + phosphate + H(+)</text>
        <dbReference type="Rhea" id="RHEA:13065"/>
        <dbReference type="ChEBI" id="CHEBI:15377"/>
        <dbReference type="ChEBI" id="CHEBI:15378"/>
        <dbReference type="ChEBI" id="CHEBI:30616"/>
        <dbReference type="ChEBI" id="CHEBI:43474"/>
        <dbReference type="ChEBI" id="CHEBI:456216"/>
        <dbReference type="EC" id="3.6.4.13"/>
    </reaction>
</comment>
<dbReference type="AlphaFoldDB" id="A0A4W3HJ47"/>
<feature type="signal peptide" evidence="9">
    <location>
        <begin position="1"/>
        <end position="17"/>
    </location>
</feature>
<keyword evidence="7" id="KW-0496">Mitochondrion</keyword>
<keyword evidence="5" id="KW-0067">ATP-binding</keyword>
<reference evidence="12" key="1">
    <citation type="journal article" date="2006" name="Science">
        <title>Ancient noncoding elements conserved in the human genome.</title>
        <authorList>
            <person name="Venkatesh B."/>
            <person name="Kirkness E.F."/>
            <person name="Loh Y.H."/>
            <person name="Halpern A.L."/>
            <person name="Lee A.P."/>
            <person name="Johnson J."/>
            <person name="Dandona N."/>
            <person name="Viswanathan L.D."/>
            <person name="Tay A."/>
            <person name="Venter J.C."/>
            <person name="Strausberg R.L."/>
            <person name="Brenner S."/>
        </authorList>
    </citation>
    <scope>NUCLEOTIDE SEQUENCE [LARGE SCALE GENOMIC DNA]</scope>
</reference>